<organism evidence="2 3">
    <name type="scientific">Phaeosphaeria nodorum (strain SN15 / ATCC MYA-4574 / FGSC 10173)</name>
    <name type="common">Glume blotch fungus</name>
    <name type="synonym">Parastagonospora nodorum</name>
    <dbReference type="NCBI Taxonomy" id="321614"/>
    <lineage>
        <taxon>Eukaryota</taxon>
        <taxon>Fungi</taxon>
        <taxon>Dikarya</taxon>
        <taxon>Ascomycota</taxon>
        <taxon>Pezizomycotina</taxon>
        <taxon>Dothideomycetes</taxon>
        <taxon>Pleosporomycetidae</taxon>
        <taxon>Pleosporales</taxon>
        <taxon>Pleosporineae</taxon>
        <taxon>Phaeosphaeriaceae</taxon>
        <taxon>Parastagonospora</taxon>
    </lineage>
</organism>
<dbReference type="eggNOG" id="ENOG502SPIX">
    <property type="taxonomic scope" value="Eukaryota"/>
</dbReference>
<dbReference type="VEuPathDB" id="FungiDB:JI435_109830"/>
<dbReference type="KEGG" id="pno:SNOG_10983"/>
<dbReference type="PANTHER" id="PTHR33112">
    <property type="entry name" value="DOMAIN PROTEIN, PUTATIVE-RELATED"/>
    <property type="match status" value="1"/>
</dbReference>
<dbReference type="InParanoid" id="Q0UB81"/>
<evidence type="ECO:0000313" key="2">
    <source>
        <dbReference type="EMBL" id="EAT81482.1"/>
    </source>
</evidence>
<dbReference type="GeneID" id="5978147"/>
<name>Q0UB81_PHANO</name>
<dbReference type="AlphaFoldDB" id="Q0UB81"/>
<dbReference type="InterPro" id="IPR010730">
    <property type="entry name" value="HET"/>
</dbReference>
<dbReference type="Pfam" id="PF06985">
    <property type="entry name" value="HET"/>
    <property type="match status" value="1"/>
</dbReference>
<dbReference type="OMA" id="WSWISAR"/>
<dbReference type="EMBL" id="CH445342">
    <property type="protein sequence ID" value="EAT81482.1"/>
    <property type="molecule type" value="Genomic_DNA"/>
</dbReference>
<dbReference type="PANTHER" id="PTHR33112:SF1">
    <property type="entry name" value="HETEROKARYON INCOMPATIBILITY DOMAIN-CONTAINING PROTEIN"/>
    <property type="match status" value="1"/>
</dbReference>
<dbReference type="HOGENOM" id="CLU_003953_7_0_1"/>
<reference evidence="3" key="1">
    <citation type="journal article" date="2007" name="Plant Cell">
        <title>Dothideomycete-plant interactions illuminated by genome sequencing and EST analysis of the wheat pathogen Stagonospora nodorum.</title>
        <authorList>
            <person name="Hane J.K."/>
            <person name="Lowe R.G."/>
            <person name="Solomon P.S."/>
            <person name="Tan K.C."/>
            <person name="Schoch C.L."/>
            <person name="Spatafora J.W."/>
            <person name="Crous P.W."/>
            <person name="Kodira C."/>
            <person name="Birren B.W."/>
            <person name="Galagan J.E."/>
            <person name="Torriani S.F."/>
            <person name="McDonald B.A."/>
            <person name="Oliver R.P."/>
        </authorList>
    </citation>
    <scope>NUCLEOTIDE SEQUENCE [LARGE SCALE GENOMIC DNA]</scope>
    <source>
        <strain evidence="3">SN15 / ATCC MYA-4574 / FGSC 10173</strain>
    </source>
</reference>
<evidence type="ECO:0000259" key="1">
    <source>
        <dbReference type="Pfam" id="PF06985"/>
    </source>
</evidence>
<feature type="domain" description="Heterokaryon incompatibility" evidence="1">
    <location>
        <begin position="186"/>
        <end position="336"/>
    </location>
</feature>
<proteinExistence type="predicted"/>
<gene>
    <name evidence="2" type="ORF">SNOG_10983</name>
</gene>
<evidence type="ECO:0000313" key="3">
    <source>
        <dbReference type="Proteomes" id="UP000001055"/>
    </source>
</evidence>
<dbReference type="RefSeq" id="XP_001801239.1">
    <property type="nucleotide sequence ID" value="XM_001801187.1"/>
</dbReference>
<accession>Q0UB81</accession>
<protein>
    <recommendedName>
        <fullName evidence="1">Heterokaryon incompatibility domain-containing protein</fullName>
    </recommendedName>
</protein>
<dbReference type="Proteomes" id="UP000001055">
    <property type="component" value="Unassembled WGS sequence"/>
</dbReference>
<sequence>MGNNASLCKPCDEVEVTDINLHNMRTEADLQNVIMDLPDKLALFHGEESSKACDFCGFFVSCVPEPLQWFEGKSGRFLQGVLKFGGVGEHSSPYTFKIIDHAHHMPWTTIHAGLLEQSSLAEEAGQIRLRIQPHLDWYWLQPWLKVCLAKANSGDIEDSPRNDPQDVRVVDVVQDCIVCLPRGAEYLALSYAWGDADDCKDDFQLLHRNVKSLESPGSLKHKKLPLTISDAYEVCRQLNYQYIWIDRLCIIQDEEMEQKSIQLDQMASIYSHATLTIVAASGGDTTHGLPGVTRPRQFDIDLCQVGQSVELCRELPDLETCLEDSTWQTRGWTYQERIASTALLYFTECGLYFEVGTIGTKVQFAEGPVSTKRDSFERRPDFPKLVSLYLTRAQKNPGDIIRAVGGEPVPGAQSGLGSKTDFDKMVSVYSERTLTYPHDILRALSGMLNAFYGKETSFGMPWSAFSRLLLWTTKFNREPLGARETEVFPTWSWISANSAIEYRSTWWPHDPEVHTLAYWCRPTKDFEDGNEIIAWRHISENTAWPGSENAHSAKYITVVIALLEGCIRIKPPGGDRQIERNWSDLSSHRWADVFRGYEDMGLFERIETGSFDVMRCLAVHTQKAAFSLDMVKEWSLKVSLDLTDHGTCVIRGDNNRLAGFIRLDAYATKRLGDVPATGVYFIALSTVSLNDEHRSLYFRTLLEYLIYSTSPEIFGCPCLNSDRANTPIVHNEECPSHADFSSPTEFLYLDALFDWAETLPDHDSRQAVMKHMQHLNYHEIDGSLAYPLEGPPSINVMLIAPSAHVGGKSTIYERLGVGQIALKRWAEASPVFETIVLA</sequence>